<dbReference type="Pfam" id="PF20681">
    <property type="entry name" value="DUF6818"/>
    <property type="match status" value="1"/>
</dbReference>
<feature type="region of interest" description="Disordered" evidence="1">
    <location>
        <begin position="173"/>
        <end position="196"/>
    </location>
</feature>
<name>A0A833WD56_PHYIN</name>
<feature type="domain" description="SET" evidence="2">
    <location>
        <begin position="285"/>
        <end position="383"/>
    </location>
</feature>
<dbReference type="InterPro" id="IPR049203">
    <property type="entry name" value="DUF6818"/>
</dbReference>
<gene>
    <name evidence="3" type="ORF">GN244_ATG19136</name>
</gene>
<feature type="compositionally biased region" description="Low complexity" evidence="1">
    <location>
        <begin position="128"/>
        <end position="139"/>
    </location>
</feature>
<sequence>MPFVMTRASGKRKRAPGDAGSIGGLRNLAKRSRPSPTKRNDPIVSPHDLDVPGVFATGTMQTTMFSLPDTSDGDSIQYAPDAVSGSSRIVPMDRAITSLSDVVSAWSDTSSVASTLDLRLHGSDSEESSVGQPSSSPSGLRLQPTRKAKKNGRLDQSADADFSISQASSALDVVPGSTRHHSGHDSDPTLSSTCSSPGFEVIETKGHSKGPKRWEPATWPEHVERLHGHITPAYFKYASVSAGGMCHCRELCNVSTCQNAKYNRFCYRGNCSYAGMCGNALRESKRIAICKSSFRGGLGLVATRAIPKDTIIGEYFGKIETPAQSGQRYDIDAREAGGLFRLANRACNPCARFHEAQTGRHLTLAVATVRDVFPGDEITVAYGNALWFIWRCGWDGCQHRDIQHLHDLCRRTGYANYSVREQLLLCAIAEKIVPTGRNEWERLTIRYNSRRGRSSLERDLDSLRRKFKNLYNKPKPSGNGEVKPAHKAIMWAKNIQMTIEEKAGTHTSFDGVETEEDEEKENQSQINRPASSGGALLPYLPVANGCREGHTSVSQERDPVSSSPASKEKNVVSQLAQCSQQSQSPIPEAQCSGIAITSSGTFDASLAAALNLSNSDEDEEEREEELCANDVDGDNVGDFQTSIDNPATGVDQYCRTSYGELSPNPDANTTFRPQGVTEEVPQRSAGRPPKPTPTTPPMTSPDGAVLFRDPGRAVANAREKARNPRLSSVSNRLGGQDLTVVRDNIEELSKRSNRVNELRFETFTQAKRTKTAKRIEILGNQITGLKEAHGSDTNDMTRLLIFYRAESDRKAETAELRRHEEKAQRDAVEKREKEERERARQDESDRLREERADRLAREEKWKAEKE</sequence>
<accession>A0A833WD56</accession>
<organism evidence="3 4">
    <name type="scientific">Phytophthora infestans</name>
    <name type="common">Potato late blight agent</name>
    <name type="synonym">Botrytis infestans</name>
    <dbReference type="NCBI Taxonomy" id="4787"/>
    <lineage>
        <taxon>Eukaryota</taxon>
        <taxon>Sar</taxon>
        <taxon>Stramenopiles</taxon>
        <taxon>Oomycota</taxon>
        <taxon>Peronosporomycetes</taxon>
        <taxon>Peronosporales</taxon>
        <taxon>Peronosporaceae</taxon>
        <taxon>Phytophthora</taxon>
    </lineage>
</organism>
<dbReference type="Pfam" id="PF00856">
    <property type="entry name" value="SET"/>
    <property type="match status" value="1"/>
</dbReference>
<proteinExistence type="predicted"/>
<dbReference type="EMBL" id="WSZM01000884">
    <property type="protein sequence ID" value="KAF4029150.1"/>
    <property type="molecule type" value="Genomic_DNA"/>
</dbReference>
<protein>
    <recommendedName>
        <fullName evidence="2">SET domain-containing protein</fullName>
    </recommendedName>
</protein>
<feature type="region of interest" description="Disordered" evidence="1">
    <location>
        <begin position="810"/>
        <end position="866"/>
    </location>
</feature>
<evidence type="ECO:0000313" key="4">
    <source>
        <dbReference type="Proteomes" id="UP000602510"/>
    </source>
</evidence>
<dbReference type="PANTHER" id="PTHR34409:SF1">
    <property type="entry name" value="MYB-LIKE DOMAIN-CONTAINING PROTEIN"/>
    <property type="match status" value="1"/>
</dbReference>
<evidence type="ECO:0000256" key="1">
    <source>
        <dbReference type="SAM" id="MobiDB-lite"/>
    </source>
</evidence>
<dbReference type="Proteomes" id="UP000602510">
    <property type="component" value="Unassembled WGS sequence"/>
</dbReference>
<dbReference type="SUPFAM" id="SSF82199">
    <property type="entry name" value="SET domain"/>
    <property type="match status" value="1"/>
</dbReference>
<dbReference type="InterPro" id="IPR001214">
    <property type="entry name" value="SET_dom"/>
</dbReference>
<feature type="compositionally biased region" description="Pro residues" evidence="1">
    <location>
        <begin position="688"/>
        <end position="699"/>
    </location>
</feature>
<dbReference type="SMART" id="SM00317">
    <property type="entry name" value="SET"/>
    <property type="match status" value="1"/>
</dbReference>
<dbReference type="AlphaFoldDB" id="A0A833WD56"/>
<dbReference type="CDD" id="cd08161">
    <property type="entry name" value="SET"/>
    <property type="match status" value="1"/>
</dbReference>
<dbReference type="Gene3D" id="2.170.270.10">
    <property type="entry name" value="SET domain"/>
    <property type="match status" value="1"/>
</dbReference>
<feature type="compositionally biased region" description="Basic and acidic residues" evidence="1">
    <location>
        <begin position="547"/>
        <end position="559"/>
    </location>
</feature>
<evidence type="ECO:0000313" key="3">
    <source>
        <dbReference type="EMBL" id="KAF4029150.1"/>
    </source>
</evidence>
<keyword evidence="4" id="KW-1185">Reference proteome</keyword>
<feature type="region of interest" description="Disordered" evidence="1">
    <location>
        <begin position="1"/>
        <end position="50"/>
    </location>
</feature>
<dbReference type="InterPro" id="IPR046341">
    <property type="entry name" value="SET_dom_sf"/>
</dbReference>
<evidence type="ECO:0000259" key="2">
    <source>
        <dbReference type="PROSITE" id="PS50280"/>
    </source>
</evidence>
<comment type="caution">
    <text evidence="3">The sequence shown here is derived from an EMBL/GenBank/DDBJ whole genome shotgun (WGS) entry which is preliminary data.</text>
</comment>
<feature type="region of interest" description="Disordered" evidence="1">
    <location>
        <begin position="123"/>
        <end position="161"/>
    </location>
</feature>
<feature type="region of interest" description="Disordered" evidence="1">
    <location>
        <begin position="503"/>
        <end position="574"/>
    </location>
</feature>
<dbReference type="PANTHER" id="PTHR34409">
    <property type="entry name" value="SET DOMAIN-CONTAINING PROTEIN"/>
    <property type="match status" value="1"/>
</dbReference>
<dbReference type="PROSITE" id="PS50280">
    <property type="entry name" value="SET"/>
    <property type="match status" value="1"/>
</dbReference>
<reference evidence="3" key="1">
    <citation type="submission" date="2020-04" db="EMBL/GenBank/DDBJ databases">
        <title>Hybrid Assembly of Korean Phytophthora infestans isolates.</title>
        <authorList>
            <person name="Prokchorchik M."/>
            <person name="Lee Y."/>
            <person name="Seo J."/>
            <person name="Cho J.-H."/>
            <person name="Park Y.-E."/>
            <person name="Jang D.-C."/>
            <person name="Im J.-S."/>
            <person name="Choi J.-G."/>
            <person name="Park H.-J."/>
            <person name="Lee G.-B."/>
            <person name="Lee Y.-G."/>
            <person name="Hong S.-Y."/>
            <person name="Cho K."/>
            <person name="Sohn K.H."/>
        </authorList>
    </citation>
    <scope>NUCLEOTIDE SEQUENCE</scope>
    <source>
        <strain evidence="3">KR_1_A1</strain>
    </source>
</reference>
<feature type="region of interest" description="Disordered" evidence="1">
    <location>
        <begin position="657"/>
        <end position="704"/>
    </location>
</feature>